<protein>
    <submittedName>
        <fullName evidence="1">Uncharacterized protein</fullName>
    </submittedName>
</protein>
<organism evidence="1">
    <name type="scientific">uncultured bacterium 1250012-L08</name>
    <dbReference type="NCBI Taxonomy" id="1343838"/>
    <lineage>
        <taxon>Bacteria</taxon>
        <taxon>environmental samples</taxon>
    </lineage>
</organism>
<proteinExistence type="predicted"/>
<dbReference type="AlphaFoldDB" id="S4W3Z4"/>
<reference evidence="1" key="1">
    <citation type="journal article" date="2014" name="ISME J.">
        <title>Genomic properties of Marine Group A bacteria indicate a role in the marine sulfur cycle.</title>
        <authorList>
            <person name="Wright J.J."/>
            <person name="Mewis K."/>
            <person name="Hanson N.W."/>
            <person name="Konwar K.M."/>
            <person name="Maas K.R."/>
            <person name="Hallam S.J."/>
        </authorList>
    </citation>
    <scope>NUCLEOTIDE SEQUENCE</scope>
</reference>
<dbReference type="Gene3D" id="3.40.630.10">
    <property type="entry name" value="Zn peptidases"/>
    <property type="match status" value="1"/>
</dbReference>
<evidence type="ECO:0000313" key="1">
    <source>
        <dbReference type="EMBL" id="AGO87797.1"/>
    </source>
</evidence>
<accession>S4W3Z4</accession>
<name>S4W3Z4_9BACT</name>
<sequence length="56" mass="6580">MDQTKIEDYVNQFWDDHITPTLVDYIRIPNKSPGFDPDWIESGHMATALDLAKEWD</sequence>
<dbReference type="EMBL" id="KF170414">
    <property type="protein sequence ID" value="AGO87797.1"/>
    <property type="molecule type" value="Genomic_DNA"/>
</dbReference>